<sequence>MLRDGKAKYVMVKEQIREWIRSGKVKPGQKIYSENELIKMFRV</sequence>
<evidence type="ECO:0000313" key="5">
    <source>
        <dbReference type="EMBL" id="MBF8376293.1"/>
    </source>
</evidence>
<keyword evidence="6" id="KW-1185">Reference proteome</keyword>
<evidence type="ECO:0000259" key="4">
    <source>
        <dbReference type="Pfam" id="PF00392"/>
    </source>
</evidence>
<evidence type="ECO:0000256" key="3">
    <source>
        <dbReference type="ARBA" id="ARBA00023163"/>
    </source>
</evidence>
<evidence type="ECO:0000256" key="1">
    <source>
        <dbReference type="ARBA" id="ARBA00023015"/>
    </source>
</evidence>
<reference evidence="5 6" key="1">
    <citation type="submission" date="2020-11" db="EMBL/GenBank/DDBJ databases">
        <title>Genomic insight of Alicyclobacillus mali FL 18 reveals a new arsenic-resistant strain, with potential in environmental biotechnology.</title>
        <authorList>
            <person name="Fiorentino G."/>
            <person name="Gallo G."/>
            <person name="Aulitto M."/>
        </authorList>
    </citation>
    <scope>NUCLEOTIDE SEQUENCE [LARGE SCALE GENOMIC DNA]</scope>
    <source>
        <strain evidence="5 6">FL 18</strain>
    </source>
</reference>
<dbReference type="InterPro" id="IPR000524">
    <property type="entry name" value="Tscrpt_reg_HTH_GntR"/>
</dbReference>
<dbReference type="EMBL" id="JADPKZ010000003">
    <property type="protein sequence ID" value="MBF8376293.1"/>
    <property type="molecule type" value="Genomic_DNA"/>
</dbReference>
<dbReference type="InterPro" id="IPR036390">
    <property type="entry name" value="WH_DNA-bd_sf"/>
</dbReference>
<dbReference type="Pfam" id="PF00392">
    <property type="entry name" value="GntR"/>
    <property type="match status" value="1"/>
</dbReference>
<name>A0ABS0EY97_9BACL</name>
<proteinExistence type="predicted"/>
<dbReference type="SUPFAM" id="SSF46785">
    <property type="entry name" value="Winged helix' DNA-binding domain"/>
    <property type="match status" value="1"/>
</dbReference>
<protein>
    <submittedName>
        <fullName evidence="5">GntR family transcriptional regulator</fullName>
    </submittedName>
</protein>
<gene>
    <name evidence="5" type="ORF">IW967_00050</name>
</gene>
<dbReference type="InterPro" id="IPR036388">
    <property type="entry name" value="WH-like_DNA-bd_sf"/>
</dbReference>
<evidence type="ECO:0000313" key="6">
    <source>
        <dbReference type="Proteomes" id="UP000642910"/>
    </source>
</evidence>
<evidence type="ECO:0000256" key="2">
    <source>
        <dbReference type="ARBA" id="ARBA00023125"/>
    </source>
</evidence>
<dbReference type="Gene3D" id="1.10.10.10">
    <property type="entry name" value="Winged helix-like DNA-binding domain superfamily/Winged helix DNA-binding domain"/>
    <property type="match status" value="1"/>
</dbReference>
<keyword evidence="3" id="KW-0804">Transcription</keyword>
<keyword evidence="1" id="KW-0805">Transcription regulation</keyword>
<keyword evidence="2" id="KW-0238">DNA-binding</keyword>
<feature type="domain" description="HTH gntR-type" evidence="4">
    <location>
        <begin position="9"/>
        <end position="43"/>
    </location>
</feature>
<accession>A0ABS0EY97</accession>
<organism evidence="5 6">
    <name type="scientific">Alicyclobacillus mali</name>
    <name type="common">ex Roth et al. 2021</name>
    <dbReference type="NCBI Taxonomy" id="1123961"/>
    <lineage>
        <taxon>Bacteria</taxon>
        <taxon>Bacillati</taxon>
        <taxon>Bacillota</taxon>
        <taxon>Bacilli</taxon>
        <taxon>Bacillales</taxon>
        <taxon>Alicyclobacillaceae</taxon>
        <taxon>Alicyclobacillus</taxon>
    </lineage>
</organism>
<dbReference type="Proteomes" id="UP000642910">
    <property type="component" value="Unassembled WGS sequence"/>
</dbReference>
<dbReference type="RefSeq" id="WP_195866707.1">
    <property type="nucleotide sequence ID" value="NZ_JADPKZ010000003.1"/>
</dbReference>
<feature type="non-terminal residue" evidence="5">
    <location>
        <position position="43"/>
    </location>
</feature>
<comment type="caution">
    <text evidence="5">The sequence shown here is derived from an EMBL/GenBank/DDBJ whole genome shotgun (WGS) entry which is preliminary data.</text>
</comment>